<comment type="caution">
    <text evidence="2">The sequence shown here is derived from an EMBL/GenBank/DDBJ whole genome shotgun (WGS) entry which is preliminary data.</text>
</comment>
<reference evidence="2 3" key="1">
    <citation type="submission" date="2021-11" db="EMBL/GenBank/DDBJ databases">
        <title>Draft genome sequence of Paenibacillus profundus YoMME, a new Gram-positive bacteria with exoelectrogenic properties.</title>
        <authorList>
            <person name="Hubenova Y."/>
            <person name="Hubenova E."/>
            <person name="Manasiev Y."/>
            <person name="Peykov S."/>
            <person name="Mitov M."/>
        </authorList>
    </citation>
    <scope>NUCLEOTIDE SEQUENCE [LARGE SCALE GENOMIC DNA]</scope>
    <source>
        <strain evidence="2 3">YoMME</strain>
    </source>
</reference>
<feature type="transmembrane region" description="Helical" evidence="1">
    <location>
        <begin position="384"/>
        <end position="404"/>
    </location>
</feature>
<name>A0ABS8YKI4_9BACL</name>
<keyword evidence="1" id="KW-1133">Transmembrane helix</keyword>
<keyword evidence="1" id="KW-0472">Membrane</keyword>
<organism evidence="2 3">
    <name type="scientific">Paenibacillus profundus</name>
    <dbReference type="NCBI Taxonomy" id="1173085"/>
    <lineage>
        <taxon>Bacteria</taxon>
        <taxon>Bacillati</taxon>
        <taxon>Bacillota</taxon>
        <taxon>Bacilli</taxon>
        <taxon>Bacillales</taxon>
        <taxon>Paenibacillaceae</taxon>
        <taxon>Paenibacillus</taxon>
    </lineage>
</organism>
<feature type="transmembrane region" description="Helical" evidence="1">
    <location>
        <begin position="598"/>
        <end position="613"/>
    </location>
</feature>
<feature type="transmembrane region" description="Helical" evidence="1">
    <location>
        <begin position="467"/>
        <end position="492"/>
    </location>
</feature>
<feature type="transmembrane region" description="Helical" evidence="1">
    <location>
        <begin position="546"/>
        <end position="565"/>
    </location>
</feature>
<evidence type="ECO:0000256" key="1">
    <source>
        <dbReference type="SAM" id="Phobius"/>
    </source>
</evidence>
<dbReference type="InterPro" id="IPR043748">
    <property type="entry name" value="DUF5693"/>
</dbReference>
<keyword evidence="1" id="KW-0812">Transmembrane</keyword>
<feature type="transmembrane region" description="Helical" evidence="1">
    <location>
        <begin position="620"/>
        <end position="640"/>
    </location>
</feature>
<feature type="transmembrane region" description="Helical" evidence="1">
    <location>
        <begin position="409"/>
        <end position="428"/>
    </location>
</feature>
<evidence type="ECO:0000313" key="3">
    <source>
        <dbReference type="Proteomes" id="UP001199916"/>
    </source>
</evidence>
<accession>A0ABS8YKI4</accession>
<proteinExistence type="predicted"/>
<sequence>MLNWYRRVNCLTLRWLWCLVILGIVSSIPLAYQRVITESSSKQVEFVFNFSNLLAISDYKANPRQFVADQLALMKQAGIQSMAVNESTLDLLKLSRRIELFSSHEAAALTQTSISPHENFTYLLFSEKESEDEMKTMIETSFQRMNVKLKPWTFKNQNGLIIEMPIADAARLPMDPDPVTLELLKDRGFHIIISLSNRRHPFSPRDMNDMLNRLVPFDVTSVIIDGDAVPGYTNDEKTDGMSLMANLLKKHQVGLAYTEMQKADPLGFDILAKDLNYDVLRLHQFSEADANKLVQNTSLQELEDRVQRFADRFVLAVKDRNIRMILLNAGASQSTGTGMYADPLVSIYSILNGKDGAVQRIQEQGYVLGPAHSFTLSNTNLHEILKLLAVLGSISIIAIAMSYFVPSSLLFIFVIGLLGACGIGMLSTSLLYKMLALGAAICAPSVAMMMAIKWIRRKQQKKEATRLWSPFLLLLCTSLLSLIGGIYIVALLDHIVYFLKIDQFIGVSAVSSVPIALVLLYLVFFSEDLTTEEKMLKAKRILITPISVLWILCAGFALVVMLYYLSRTGNSGNVSAIESLFRSLLENTIGIRPRNKEFLFAHPLFILGAYLALKNRPSALYIMAVGVIGQASLVDTFAHLHTPLPISIIRGFYGVVFGSLVSLLYIGAWNLLEYIWRKWVPAPSP</sequence>
<gene>
    <name evidence="2" type="ORF">LQV63_12160</name>
</gene>
<dbReference type="Proteomes" id="UP001199916">
    <property type="component" value="Unassembled WGS sequence"/>
</dbReference>
<dbReference type="RefSeq" id="WP_233696901.1">
    <property type="nucleotide sequence ID" value="NZ_JAJNBZ010000007.1"/>
</dbReference>
<feature type="transmembrane region" description="Helical" evidence="1">
    <location>
        <begin position="504"/>
        <end position="525"/>
    </location>
</feature>
<dbReference type="EMBL" id="JAJNBZ010000007">
    <property type="protein sequence ID" value="MCE5170064.1"/>
    <property type="molecule type" value="Genomic_DNA"/>
</dbReference>
<keyword evidence="3" id="KW-1185">Reference proteome</keyword>
<evidence type="ECO:0000313" key="2">
    <source>
        <dbReference type="EMBL" id="MCE5170064.1"/>
    </source>
</evidence>
<feature type="transmembrane region" description="Helical" evidence="1">
    <location>
        <begin position="434"/>
        <end position="455"/>
    </location>
</feature>
<dbReference type="Pfam" id="PF18949">
    <property type="entry name" value="DUF5693"/>
    <property type="match status" value="1"/>
</dbReference>
<protein>
    <submittedName>
        <fullName evidence="2">DUF5693 family protein</fullName>
    </submittedName>
</protein>
<feature type="transmembrane region" description="Helical" evidence="1">
    <location>
        <begin position="652"/>
        <end position="672"/>
    </location>
</feature>